<reference evidence="2 3" key="1">
    <citation type="journal article" date="2018" name="IMA Fungus">
        <title>IMA Genome-F 9: Draft genome sequence of Annulohypoxylon stygium, Aspergillus mulundensis, Berkeleyomyces basicola (syn. Thielaviopsis basicola), Ceratocystis smalleyi, two Cercospora beticola strains, Coleophoma cylindrospora, Fusarium fracticaudum, Phialophora cf. hyalina, and Morchella septimelata.</title>
        <authorList>
            <person name="Wingfield B.D."/>
            <person name="Bills G.F."/>
            <person name="Dong Y."/>
            <person name="Huang W."/>
            <person name="Nel W.J."/>
            <person name="Swalarsk-Parry B.S."/>
            <person name="Vaghefi N."/>
            <person name="Wilken P.M."/>
            <person name="An Z."/>
            <person name="de Beer Z.W."/>
            <person name="De Vos L."/>
            <person name="Chen L."/>
            <person name="Duong T.A."/>
            <person name="Gao Y."/>
            <person name="Hammerbacher A."/>
            <person name="Kikkert J.R."/>
            <person name="Li Y."/>
            <person name="Li H."/>
            <person name="Li K."/>
            <person name="Li Q."/>
            <person name="Liu X."/>
            <person name="Ma X."/>
            <person name="Naidoo K."/>
            <person name="Pethybridge S.J."/>
            <person name="Sun J."/>
            <person name="Steenkamp E.T."/>
            <person name="van der Nest M.A."/>
            <person name="van Wyk S."/>
            <person name="Wingfield M.J."/>
            <person name="Xiong C."/>
            <person name="Yue Q."/>
            <person name="Zhang X."/>
        </authorList>
    </citation>
    <scope>NUCLEOTIDE SEQUENCE [LARGE SCALE GENOMIC DNA]</scope>
    <source>
        <strain evidence="2 3">BP5796</strain>
    </source>
</reference>
<organism evidence="2 3">
    <name type="scientific">Coleophoma crateriformis</name>
    <dbReference type="NCBI Taxonomy" id="565419"/>
    <lineage>
        <taxon>Eukaryota</taxon>
        <taxon>Fungi</taxon>
        <taxon>Dikarya</taxon>
        <taxon>Ascomycota</taxon>
        <taxon>Pezizomycotina</taxon>
        <taxon>Leotiomycetes</taxon>
        <taxon>Helotiales</taxon>
        <taxon>Dermateaceae</taxon>
        <taxon>Coleophoma</taxon>
    </lineage>
</organism>
<keyword evidence="3" id="KW-1185">Reference proteome</keyword>
<evidence type="ECO:0000259" key="1">
    <source>
        <dbReference type="Pfam" id="PF06985"/>
    </source>
</evidence>
<comment type="caution">
    <text evidence="2">The sequence shown here is derived from an EMBL/GenBank/DDBJ whole genome shotgun (WGS) entry which is preliminary data.</text>
</comment>
<dbReference type="Proteomes" id="UP000256328">
    <property type="component" value="Unassembled WGS sequence"/>
</dbReference>
<name>A0A3D8SMW9_9HELO</name>
<dbReference type="PANTHER" id="PTHR33112">
    <property type="entry name" value="DOMAIN PROTEIN, PUTATIVE-RELATED"/>
    <property type="match status" value="1"/>
</dbReference>
<dbReference type="PANTHER" id="PTHR33112:SF1">
    <property type="entry name" value="HETEROKARYON INCOMPATIBILITY DOMAIN-CONTAINING PROTEIN"/>
    <property type="match status" value="1"/>
</dbReference>
<protein>
    <recommendedName>
        <fullName evidence="1">Heterokaryon incompatibility domain-containing protein</fullName>
    </recommendedName>
</protein>
<gene>
    <name evidence="2" type="ORF">BP5796_03215</name>
</gene>
<proteinExistence type="predicted"/>
<evidence type="ECO:0000313" key="3">
    <source>
        <dbReference type="Proteomes" id="UP000256328"/>
    </source>
</evidence>
<evidence type="ECO:0000313" key="2">
    <source>
        <dbReference type="EMBL" id="RDW87521.1"/>
    </source>
</evidence>
<dbReference type="AlphaFoldDB" id="A0A3D8SMW9"/>
<accession>A0A3D8SMW9</accession>
<feature type="domain" description="Heterokaryon incompatibility" evidence="1">
    <location>
        <begin position="213"/>
        <end position="366"/>
    </location>
</feature>
<dbReference type="InterPro" id="IPR010730">
    <property type="entry name" value="HET"/>
</dbReference>
<dbReference type="OrthoDB" id="2958217at2759"/>
<sequence length="711" mass="81368">MVTSTSIEALTLHDEQDLCEVCKKTDLQPGRFQSLGTVEELTSRSSQCSLCHVLVSRMHSLSGADLPDLPKRTLKADNVPGFRMLTRQVSPWKSVEDLNPLHEVLQIEYEYYHPDLAYRIVTVLHQTLQPIVSIQDQLSNAQLGSVEANLGYGRLIGKYEIDLRLLREWLRLCDSSHPKCKRSPGRIKVQPRHLWVVNVRERRVMRAPPNCAYIALSYVWGPVDPIRLTMGNAEILQQKDSLQMPHIRSRIPQTIQDAIFTALTVNVEFLWVDTLCLPQDELETRQELMQQMHQIYDNAVFTIVAAAGKDANRGLAGLRTGSRHRHQQAFRIRGRTFLDVDLDPVDGVGSGYQYSSWRTRAWTYEEALFSSRQLVFTEQRVYWYCPQTDPGGWREDIMAETTDAYRINVMQYCGAEVLYGRNAGDRFDWRGKNDFLKFSQHGNEYSQRQLTRPHDALNAFKGIESAIKVGYSEFIWGIPEVEFTRGLCWYSYGSIRGTADHVFRDNSTKNRRVAFPSWCWANWRHPVSTKPTSSWKRHSSGIQGLHFYFRGKRLTTFYQRDADGKFAKINEGGTNILSRNGFDQNTPIESGYDEQEESTPIEAGFPDIAILRFRTRTASVFIRCYEHRKVRALNDQQFMWEDYPSIFCLEDASGKFIATSFVAIEDDRDFITDDGGTTAVALKPAEAVAIAGGKNSTTCLLTVGEKKWLSE</sequence>
<dbReference type="Pfam" id="PF06985">
    <property type="entry name" value="HET"/>
    <property type="match status" value="1"/>
</dbReference>
<dbReference type="EMBL" id="PDLN01000004">
    <property type="protein sequence ID" value="RDW87521.1"/>
    <property type="molecule type" value="Genomic_DNA"/>
</dbReference>